<evidence type="ECO:0000313" key="23">
    <source>
        <dbReference type="EMBL" id="AEW50170.1"/>
    </source>
</evidence>
<keyword evidence="13" id="KW-0946">Virion</keyword>
<evidence type="ECO:0000256" key="21">
    <source>
        <dbReference type="SAM" id="MobiDB-lite"/>
    </source>
</evidence>
<protein>
    <recommendedName>
        <fullName evidence="5 20">Large envelope protein</fullName>
    </recommendedName>
</protein>
<keyword evidence="7" id="KW-0597">Phosphoprotein</keyword>
<dbReference type="InterPro" id="IPR000349">
    <property type="entry name" value="HBV_HBSAG"/>
</dbReference>
<evidence type="ECO:0000256" key="14">
    <source>
        <dbReference type="ARBA" id="ARBA00022989"/>
    </source>
</evidence>
<dbReference type="GO" id="GO:0019062">
    <property type="term" value="P:virion attachment to host cell"/>
    <property type="evidence" value="ECO:0007669"/>
    <property type="project" value="UniProtKB-KW"/>
</dbReference>
<reference evidence="23 24" key="1">
    <citation type="journal article" date="2012" name="Arch. Virol.">
        <title>Molecular characterisation of an avihepadnavirus isolated from Psittacula krameri (ring-necked parrot).</title>
        <authorList>
            <person name="Piasecki T."/>
            <person name="Kurenbach B."/>
            <person name="Chrzastek K."/>
            <person name="Bednarek K."/>
            <person name="Kraberger S."/>
            <person name="Martin D.P."/>
            <person name="Varsani A."/>
        </authorList>
    </citation>
    <scope>NUCLEOTIDE SEQUENCE [LARGE SCALE GENOMIC DNA]</scope>
    <source>
        <strain evidence="23">PL</strain>
    </source>
</reference>
<evidence type="ECO:0000256" key="10">
    <source>
        <dbReference type="ARBA" id="ARBA00022692"/>
    </source>
</evidence>
<keyword evidence="18" id="KW-1160">Virus entry into host cell</keyword>
<evidence type="ECO:0000256" key="20">
    <source>
        <dbReference type="RuleBase" id="RU003356"/>
    </source>
</evidence>
<keyword evidence="15 22" id="KW-0472">Membrane</keyword>
<dbReference type="EMBL" id="JN565944">
    <property type="protein sequence ID" value="AEW50170.1"/>
    <property type="molecule type" value="Genomic_DNA"/>
</dbReference>
<evidence type="ECO:0000256" key="9">
    <source>
        <dbReference type="ARBA" id="ARBA00022595"/>
    </source>
</evidence>
<evidence type="ECO:0000256" key="11">
    <source>
        <dbReference type="ARBA" id="ARBA00022707"/>
    </source>
</evidence>
<keyword evidence="11" id="KW-0519">Myristate</keyword>
<keyword evidence="12" id="KW-1161">Viral attachment to host cell</keyword>
<sequence>MKQASCISVILNTLLHLKESPILGRRNTLSSNDNNMGQSPAKSMATHRVEGGELLIHQISQPLIKPTPPQTLSGRFPSIEHVMEHVQAAEELNTLLKQGLYPEGTGRVLGVPNPKQPSAPRVTWTPEEDKQALETYAKYQAEREAALKEFEKKLAPIKPQQQQQKPPPVPAWKVTEKEIPFVESSTWSPQEVPVIKVPKVPKKKMSTTFGGILLGLIGLLVGFFLLIKILETLRKLDLWWTSLSFPKDKMLCGFQSIGAQTSPHYVGSGSCPWGCTGFLWTCLRLFIIFLLILLVVAGLLYLTENLSTILGKLQWASVSALFSSISSLLPSDQKSLVVLIFGLLLIWMTSSSVTQTLVTLTQLATLSALFYKNSG</sequence>
<evidence type="ECO:0000256" key="6">
    <source>
        <dbReference type="ARBA" id="ARBA00022506"/>
    </source>
</evidence>
<feature type="region of interest" description="Disordered" evidence="21">
    <location>
        <begin position="106"/>
        <end position="126"/>
    </location>
</feature>
<name>G9I481_9HEPA</name>
<keyword evidence="24" id="KW-1185">Reference proteome</keyword>
<keyword evidence="8" id="KW-0945">Host-virus interaction</keyword>
<keyword evidence="9" id="KW-1162">Viral penetration into host cytoplasm</keyword>
<comment type="function">
    <text evidence="19">The large envelope protein exists in two topological conformations, one which is termed 'external' or Le-HBsAg and the other 'internal' or Li-HBsAg. In its external conformation the protein attaches the virus to cell receptors and thereby initiating infection. This interaction determines the species specificity and liver tropism. The large envelope protein probably also assumes fusion between virion and host membranes. In its internal conformation the protein plays a role in virion morphogenesis and mediates the contact with the nucleocapsid like a matrix protein.</text>
</comment>
<comment type="subunit">
    <text evidence="4">Large internal envelope protein interacts with capsid protein.</text>
</comment>
<dbReference type="KEGG" id="vg:11538200"/>
<dbReference type="OrthoDB" id="8887at10239"/>
<comment type="function">
    <text evidence="1">Truncated S protein may be involved in translocation of pre-S domain through the virion membrane.</text>
</comment>
<comment type="subcellular location">
    <subcellularLocation>
        <location evidence="2">Virion membrane</location>
    </subcellularLocation>
</comment>
<evidence type="ECO:0000256" key="8">
    <source>
        <dbReference type="ARBA" id="ARBA00022581"/>
    </source>
</evidence>
<evidence type="ECO:0000256" key="17">
    <source>
        <dbReference type="ARBA" id="ARBA00023288"/>
    </source>
</evidence>
<feature type="transmembrane region" description="Helical" evidence="22">
    <location>
        <begin position="336"/>
        <end position="360"/>
    </location>
</feature>
<evidence type="ECO:0000256" key="2">
    <source>
        <dbReference type="ARBA" id="ARBA00004182"/>
    </source>
</evidence>
<keyword evidence="6" id="KW-1168">Fusion of virus membrane with host membrane</keyword>
<evidence type="ECO:0000256" key="4">
    <source>
        <dbReference type="ARBA" id="ARBA00011793"/>
    </source>
</evidence>
<dbReference type="GO" id="GO:0046718">
    <property type="term" value="P:symbiont entry into host cell"/>
    <property type="evidence" value="ECO:0007669"/>
    <property type="project" value="UniProtKB-KW"/>
</dbReference>
<keyword evidence="10 22" id="KW-0812">Transmembrane</keyword>
<dbReference type="RefSeq" id="YP_004956865.1">
    <property type="nucleotide sequence ID" value="NC_016561.1"/>
</dbReference>
<evidence type="ECO:0000313" key="24">
    <source>
        <dbReference type="Proteomes" id="UP000150185"/>
    </source>
</evidence>
<evidence type="ECO:0000256" key="7">
    <source>
        <dbReference type="ARBA" id="ARBA00022553"/>
    </source>
</evidence>
<feature type="transmembrane region" description="Helical" evidence="22">
    <location>
        <begin position="278"/>
        <end position="301"/>
    </location>
</feature>
<feature type="transmembrane region" description="Helical" evidence="22">
    <location>
        <begin position="209"/>
        <end position="230"/>
    </location>
</feature>
<keyword evidence="17" id="KW-0449">Lipoprotein</keyword>
<dbReference type="GO" id="GO:0039663">
    <property type="term" value="P:membrane fusion involved in viral entry into host cell"/>
    <property type="evidence" value="ECO:0007669"/>
    <property type="project" value="UniProtKB-KW"/>
</dbReference>
<evidence type="ECO:0000256" key="3">
    <source>
        <dbReference type="ARBA" id="ARBA00009335"/>
    </source>
</evidence>
<evidence type="ECO:0000256" key="16">
    <source>
        <dbReference type="ARBA" id="ARBA00023180"/>
    </source>
</evidence>
<comment type="similarity">
    <text evidence="3">Belongs to the avihepadnavirus major surface antigen family.</text>
</comment>
<evidence type="ECO:0000256" key="22">
    <source>
        <dbReference type="SAM" id="Phobius"/>
    </source>
</evidence>
<evidence type="ECO:0000256" key="1">
    <source>
        <dbReference type="ARBA" id="ARBA00002006"/>
    </source>
</evidence>
<proteinExistence type="inferred from homology"/>
<dbReference type="Proteomes" id="UP000150185">
    <property type="component" value="Segment"/>
</dbReference>
<evidence type="ECO:0000256" key="18">
    <source>
        <dbReference type="ARBA" id="ARBA00023296"/>
    </source>
</evidence>
<evidence type="ECO:0000256" key="5">
    <source>
        <dbReference type="ARBA" id="ARBA00021220"/>
    </source>
</evidence>
<evidence type="ECO:0000256" key="15">
    <source>
        <dbReference type="ARBA" id="ARBA00023136"/>
    </source>
</evidence>
<dbReference type="GeneID" id="11538200"/>
<evidence type="ECO:0000256" key="19">
    <source>
        <dbReference type="ARBA" id="ARBA00025140"/>
    </source>
</evidence>
<dbReference type="GO" id="GO:0055036">
    <property type="term" value="C:virion membrane"/>
    <property type="evidence" value="ECO:0007669"/>
    <property type="project" value="UniProtKB-SubCell"/>
</dbReference>
<keyword evidence="14 22" id="KW-1133">Transmembrane helix</keyword>
<organism evidence="23 24">
    <name type="scientific">Parrot hepatitis B virus</name>
    <dbReference type="NCBI Taxonomy" id="1128118"/>
    <lineage>
        <taxon>Viruses</taxon>
        <taxon>Riboviria</taxon>
        <taxon>Pararnavirae</taxon>
        <taxon>Artverviricota</taxon>
        <taxon>Revtraviricetes</taxon>
        <taxon>Blubervirales</taxon>
        <taxon>Hepadnaviridae</taxon>
        <taxon>Avihepadnavirus</taxon>
        <taxon>Avihepadnavirus psittaunius</taxon>
    </lineage>
</organism>
<dbReference type="Pfam" id="PF00695">
    <property type="entry name" value="vMSA"/>
    <property type="match status" value="2"/>
</dbReference>
<keyword evidence="16" id="KW-0325">Glycoprotein</keyword>
<evidence type="ECO:0000256" key="13">
    <source>
        <dbReference type="ARBA" id="ARBA00022844"/>
    </source>
</evidence>
<evidence type="ECO:0000256" key="12">
    <source>
        <dbReference type="ARBA" id="ARBA00022804"/>
    </source>
</evidence>
<accession>G9I481</accession>